<dbReference type="Proteomes" id="UP000011761">
    <property type="component" value="Unassembled WGS sequence"/>
</dbReference>
<evidence type="ECO:0000313" key="3">
    <source>
        <dbReference type="Proteomes" id="UP000011761"/>
    </source>
</evidence>
<dbReference type="GeneID" id="19109591"/>
<keyword evidence="3" id="KW-1185">Reference proteome</keyword>
<accession>M2NPX8</accession>
<dbReference type="AlphaFoldDB" id="M2NPX8"/>
<feature type="region of interest" description="Disordered" evidence="1">
    <location>
        <begin position="1"/>
        <end position="175"/>
    </location>
</feature>
<dbReference type="RefSeq" id="XP_007672220.1">
    <property type="nucleotide sequence ID" value="XM_007674030.1"/>
</dbReference>
<feature type="compositionally biased region" description="Basic and acidic residues" evidence="1">
    <location>
        <begin position="1"/>
        <end position="34"/>
    </location>
</feature>
<evidence type="ECO:0000313" key="2">
    <source>
        <dbReference type="EMBL" id="EMD01036.1"/>
    </source>
</evidence>
<dbReference type="OMA" id="RSTERNW"/>
<sequence length="175" mass="21083">MARSPSRRDDRYPRSSRYDDREYTDRSLGRDGSGRYRLGSPVRGALIKEDSRDDRDRHRDRDRARERDGDRRHRDDRSRERYEDRRYRSRRDGSRKRSREYSPVRDRRDERPGSGHGRRRDDYYVDRSSKRPRYDDRSSAPRSRTNSMEPPPSSTSRNGRQVRPLTSRCTSSLLT</sequence>
<evidence type="ECO:0000256" key="1">
    <source>
        <dbReference type="SAM" id="MobiDB-lite"/>
    </source>
</evidence>
<name>M2NPX8_BAUPA</name>
<dbReference type="HOGENOM" id="CLU_1532253_0_0_1"/>
<reference evidence="2 3" key="1">
    <citation type="journal article" date="2012" name="PLoS Pathog.">
        <title>Diverse lifestyles and strategies of plant pathogenesis encoded in the genomes of eighteen Dothideomycetes fungi.</title>
        <authorList>
            <person name="Ohm R.A."/>
            <person name="Feau N."/>
            <person name="Henrissat B."/>
            <person name="Schoch C.L."/>
            <person name="Horwitz B.A."/>
            <person name="Barry K.W."/>
            <person name="Condon B.J."/>
            <person name="Copeland A.C."/>
            <person name="Dhillon B."/>
            <person name="Glaser F."/>
            <person name="Hesse C.N."/>
            <person name="Kosti I."/>
            <person name="LaButti K."/>
            <person name="Lindquist E.A."/>
            <person name="Lucas S."/>
            <person name="Salamov A.A."/>
            <person name="Bradshaw R.E."/>
            <person name="Ciuffetti L."/>
            <person name="Hamelin R.C."/>
            <person name="Kema G.H.J."/>
            <person name="Lawrence C."/>
            <person name="Scott J.A."/>
            <person name="Spatafora J.W."/>
            <person name="Turgeon B.G."/>
            <person name="de Wit P.J.G.M."/>
            <person name="Zhong S."/>
            <person name="Goodwin S.B."/>
            <person name="Grigoriev I.V."/>
        </authorList>
    </citation>
    <scope>NUCLEOTIDE SEQUENCE [LARGE SCALE GENOMIC DNA]</scope>
    <source>
        <strain evidence="2 3">UAMH 10762</strain>
    </source>
</reference>
<feature type="compositionally biased region" description="Polar residues" evidence="1">
    <location>
        <begin position="140"/>
        <end position="159"/>
    </location>
</feature>
<feature type="compositionally biased region" description="Basic and acidic residues" evidence="1">
    <location>
        <begin position="46"/>
        <end position="92"/>
    </location>
</feature>
<organism evidence="2 3">
    <name type="scientific">Baudoinia panamericana (strain UAMH 10762)</name>
    <name type="common">Angels' share fungus</name>
    <name type="synonym">Baudoinia compniacensis (strain UAMH 10762)</name>
    <dbReference type="NCBI Taxonomy" id="717646"/>
    <lineage>
        <taxon>Eukaryota</taxon>
        <taxon>Fungi</taxon>
        <taxon>Dikarya</taxon>
        <taxon>Ascomycota</taxon>
        <taxon>Pezizomycotina</taxon>
        <taxon>Dothideomycetes</taxon>
        <taxon>Dothideomycetidae</taxon>
        <taxon>Mycosphaerellales</taxon>
        <taxon>Teratosphaeriaceae</taxon>
        <taxon>Baudoinia</taxon>
    </lineage>
</organism>
<dbReference type="KEGG" id="bcom:BAUCODRAFT_193543"/>
<feature type="compositionally biased region" description="Basic and acidic residues" evidence="1">
    <location>
        <begin position="99"/>
        <end position="139"/>
    </location>
</feature>
<gene>
    <name evidence="2" type="ORF">BAUCODRAFT_193543</name>
</gene>
<protein>
    <submittedName>
        <fullName evidence="2">Uncharacterized protein</fullName>
    </submittedName>
</protein>
<dbReference type="EMBL" id="KB445550">
    <property type="protein sequence ID" value="EMD01036.1"/>
    <property type="molecule type" value="Genomic_DNA"/>
</dbReference>
<proteinExistence type="predicted"/>